<keyword evidence="1 5" id="KW-0597">Phosphoprotein</keyword>
<dbReference type="SMART" id="SM00448">
    <property type="entry name" value="REC"/>
    <property type="match status" value="1"/>
</dbReference>
<dbReference type="PROSITE" id="PS50110">
    <property type="entry name" value="RESPONSE_REGULATORY"/>
    <property type="match status" value="1"/>
</dbReference>
<name>A0A330L7K6_9BACT</name>
<dbReference type="RefSeq" id="WP_121989545.1">
    <property type="nucleotide sequence ID" value="NZ_OUNR01000016.1"/>
</dbReference>
<feature type="domain" description="HTH luxR-type" evidence="6">
    <location>
        <begin position="144"/>
        <end position="209"/>
    </location>
</feature>
<evidence type="ECO:0000256" key="2">
    <source>
        <dbReference type="ARBA" id="ARBA00023015"/>
    </source>
</evidence>
<proteinExistence type="predicted"/>
<keyword evidence="3" id="KW-0238">DNA-binding</keyword>
<evidence type="ECO:0000256" key="5">
    <source>
        <dbReference type="PROSITE-ProRule" id="PRU00169"/>
    </source>
</evidence>
<dbReference type="InterPro" id="IPR001789">
    <property type="entry name" value="Sig_transdc_resp-reg_receiver"/>
</dbReference>
<keyword evidence="9" id="KW-1185">Reference proteome</keyword>
<dbReference type="Proteomes" id="UP000248168">
    <property type="component" value="Unassembled WGS sequence"/>
</dbReference>
<keyword evidence="4" id="KW-0804">Transcription</keyword>
<dbReference type="GO" id="GO:0006355">
    <property type="term" value="P:regulation of DNA-templated transcription"/>
    <property type="evidence" value="ECO:0007669"/>
    <property type="project" value="InterPro"/>
</dbReference>
<reference evidence="9" key="1">
    <citation type="submission" date="2018-04" db="EMBL/GenBank/DDBJ databases">
        <authorList>
            <person name="Lucker S."/>
            <person name="Sakoula D."/>
        </authorList>
    </citation>
    <scope>NUCLEOTIDE SEQUENCE [LARGE SCALE GENOMIC DNA]</scope>
</reference>
<dbReference type="Gene3D" id="3.40.50.2300">
    <property type="match status" value="1"/>
</dbReference>
<evidence type="ECO:0000256" key="1">
    <source>
        <dbReference type="ARBA" id="ARBA00022553"/>
    </source>
</evidence>
<dbReference type="InterPro" id="IPR039420">
    <property type="entry name" value="WalR-like"/>
</dbReference>
<dbReference type="InParanoid" id="A0A330L7K6"/>
<dbReference type="InterPro" id="IPR016032">
    <property type="entry name" value="Sig_transdc_resp-reg_C-effctor"/>
</dbReference>
<evidence type="ECO:0000256" key="3">
    <source>
        <dbReference type="ARBA" id="ARBA00023125"/>
    </source>
</evidence>
<dbReference type="GO" id="GO:0000160">
    <property type="term" value="P:phosphorelay signal transduction system"/>
    <property type="evidence" value="ECO:0007669"/>
    <property type="project" value="InterPro"/>
</dbReference>
<gene>
    <name evidence="8" type="ORF">NITLEN_30145</name>
</gene>
<dbReference type="EMBL" id="OUNR01000016">
    <property type="protein sequence ID" value="SPP65231.1"/>
    <property type="molecule type" value="Genomic_DNA"/>
</dbReference>
<dbReference type="CDD" id="cd17535">
    <property type="entry name" value="REC_NarL-like"/>
    <property type="match status" value="1"/>
</dbReference>
<dbReference type="Pfam" id="PF00196">
    <property type="entry name" value="GerE"/>
    <property type="match status" value="1"/>
</dbReference>
<dbReference type="PRINTS" id="PR00038">
    <property type="entry name" value="HTHLUXR"/>
</dbReference>
<dbReference type="PANTHER" id="PTHR43214">
    <property type="entry name" value="TWO-COMPONENT RESPONSE REGULATOR"/>
    <property type="match status" value="1"/>
</dbReference>
<dbReference type="Pfam" id="PF00072">
    <property type="entry name" value="Response_reg"/>
    <property type="match status" value="1"/>
</dbReference>
<evidence type="ECO:0000313" key="9">
    <source>
        <dbReference type="Proteomes" id="UP000248168"/>
    </source>
</evidence>
<evidence type="ECO:0000313" key="8">
    <source>
        <dbReference type="EMBL" id="SPP65231.1"/>
    </source>
</evidence>
<feature type="modified residue" description="4-aspartylphosphate" evidence="5">
    <location>
        <position position="54"/>
    </location>
</feature>
<dbReference type="CDD" id="cd06170">
    <property type="entry name" value="LuxR_C_like"/>
    <property type="match status" value="1"/>
</dbReference>
<dbReference type="InterPro" id="IPR000792">
    <property type="entry name" value="Tscrpt_reg_LuxR_C"/>
</dbReference>
<accession>A0A330L7K6</accession>
<dbReference type="InterPro" id="IPR058245">
    <property type="entry name" value="NreC/VraR/RcsB-like_REC"/>
</dbReference>
<sequence length="213" mass="23207">MTKPRILLADDHTMFVEALHKVLEPEFDLVGSVGDGRALLEAAPRLKPDVILLDLSMPLLNGIDAAQQLRQSLPSVKVVFLSMHGDPTYVTEAFRAGASGYVLKRASATELIQAIRIALRGHLYMSPLLAKGVLDPLLHHRPSPSSAQATLTLRQREVLQLVAEGRSLKEIASILCVSAKTVEFHKTRISKQLGLHTTADLTKYAVTHGLVSP</sequence>
<dbReference type="PROSITE" id="PS50043">
    <property type="entry name" value="HTH_LUXR_2"/>
    <property type="match status" value="1"/>
</dbReference>
<dbReference type="SUPFAM" id="SSF46894">
    <property type="entry name" value="C-terminal effector domain of the bipartite response regulators"/>
    <property type="match status" value="1"/>
</dbReference>
<dbReference type="OrthoDB" id="9780312at2"/>
<feature type="domain" description="Response regulatory" evidence="7">
    <location>
        <begin position="5"/>
        <end position="119"/>
    </location>
</feature>
<evidence type="ECO:0000259" key="7">
    <source>
        <dbReference type="PROSITE" id="PS50110"/>
    </source>
</evidence>
<dbReference type="GO" id="GO:0003677">
    <property type="term" value="F:DNA binding"/>
    <property type="evidence" value="ECO:0007669"/>
    <property type="project" value="UniProtKB-KW"/>
</dbReference>
<evidence type="ECO:0000256" key="4">
    <source>
        <dbReference type="ARBA" id="ARBA00023163"/>
    </source>
</evidence>
<dbReference type="PANTHER" id="PTHR43214:SF41">
    <property type="entry name" value="NITRATE_NITRITE RESPONSE REGULATOR PROTEIN NARP"/>
    <property type="match status" value="1"/>
</dbReference>
<evidence type="ECO:0000259" key="6">
    <source>
        <dbReference type="PROSITE" id="PS50043"/>
    </source>
</evidence>
<keyword evidence="2" id="KW-0805">Transcription regulation</keyword>
<organism evidence="8 9">
    <name type="scientific">Nitrospira lenta</name>
    <dbReference type="NCBI Taxonomy" id="1436998"/>
    <lineage>
        <taxon>Bacteria</taxon>
        <taxon>Pseudomonadati</taxon>
        <taxon>Nitrospirota</taxon>
        <taxon>Nitrospiria</taxon>
        <taxon>Nitrospirales</taxon>
        <taxon>Nitrospiraceae</taxon>
        <taxon>Nitrospira</taxon>
    </lineage>
</organism>
<dbReference type="InterPro" id="IPR011006">
    <property type="entry name" value="CheY-like_superfamily"/>
</dbReference>
<dbReference type="SUPFAM" id="SSF52172">
    <property type="entry name" value="CheY-like"/>
    <property type="match status" value="1"/>
</dbReference>
<protein>
    <submittedName>
        <fullName evidence="8">Response regulator, LuxR family</fullName>
    </submittedName>
</protein>
<dbReference type="SMART" id="SM00421">
    <property type="entry name" value="HTH_LUXR"/>
    <property type="match status" value="1"/>
</dbReference>
<dbReference type="AlphaFoldDB" id="A0A330L7K6"/>